<gene>
    <name evidence="1" type="ORF">MUK42_33408</name>
</gene>
<evidence type="ECO:0000313" key="2">
    <source>
        <dbReference type="Proteomes" id="UP001055439"/>
    </source>
</evidence>
<dbReference type="AlphaFoldDB" id="A0A9E7FTF3"/>
<dbReference type="Proteomes" id="UP001055439">
    <property type="component" value="Chromosome 5"/>
</dbReference>
<sequence>MFTNSPESYRLRLRLPIDDDSLLPRPLEFAEASYAGFAFDSVSFGVCSFSTPLEPFVRGPENFSHVVSELFGVLVGICIELPL</sequence>
<evidence type="ECO:0000313" key="1">
    <source>
        <dbReference type="EMBL" id="URE00647.1"/>
    </source>
</evidence>
<dbReference type="EMBL" id="CP097507">
    <property type="protein sequence ID" value="URE00647.1"/>
    <property type="molecule type" value="Genomic_DNA"/>
</dbReference>
<keyword evidence="2" id="KW-1185">Reference proteome</keyword>
<organism evidence="1 2">
    <name type="scientific">Musa troglodytarum</name>
    <name type="common">fe'i banana</name>
    <dbReference type="NCBI Taxonomy" id="320322"/>
    <lineage>
        <taxon>Eukaryota</taxon>
        <taxon>Viridiplantae</taxon>
        <taxon>Streptophyta</taxon>
        <taxon>Embryophyta</taxon>
        <taxon>Tracheophyta</taxon>
        <taxon>Spermatophyta</taxon>
        <taxon>Magnoliopsida</taxon>
        <taxon>Liliopsida</taxon>
        <taxon>Zingiberales</taxon>
        <taxon>Musaceae</taxon>
        <taxon>Musa</taxon>
    </lineage>
</organism>
<name>A0A9E7FTF3_9LILI</name>
<accession>A0A9E7FTF3</accession>
<protein>
    <submittedName>
        <fullName evidence="1">Uncharacterized protein</fullName>
    </submittedName>
</protein>
<proteinExistence type="predicted"/>
<reference evidence="1" key="1">
    <citation type="submission" date="2022-05" db="EMBL/GenBank/DDBJ databases">
        <title>The Musa troglodytarum L. genome provides insights into the mechanism of non-climacteric behaviour and enrichment of carotenoids.</title>
        <authorList>
            <person name="Wang J."/>
        </authorList>
    </citation>
    <scope>NUCLEOTIDE SEQUENCE</scope>
    <source>
        <tissue evidence="1">Leaf</tissue>
    </source>
</reference>